<dbReference type="AlphaFoldDB" id="A0A1H1T9U7"/>
<feature type="domain" description="Methyltransferase small" evidence="6">
    <location>
        <begin position="275"/>
        <end position="413"/>
    </location>
</feature>
<keyword evidence="1" id="KW-0963">Cytoplasm</keyword>
<proteinExistence type="predicted"/>
<keyword evidence="4 8" id="KW-0808">Transferase</keyword>
<sequence length="419" mass="44150">MSAVSSEVVHGEGVRQAAYSGLVPEFPHSRLRRWPDVEADNLQAHDATDLLLVERALALDVPGSETVVIGDEYGAITLALTAAGRRGIRVHQDLATGRRALARNAEELGSGGFTPHELDEGLLAGAQLVLLQLPKALAELEEIADAVARWAAPDVVLVAGGRVKHMTLAQNDVLARSFAQVQAQRAERKSRLLVASEPLPVPESPPFPVSAWHGDLVLVAHGGAFAGSRLDIGTRVLLEVLGLGGPQLRRTEVTRAENERNGGESSRSSGVVNGGRRVLDLGCGTGALAASWALASPRDRVVATDRSAAAVASARGTASANGVADRVEVTHDDAGSALAAGSFDTVLLNPPFHLGASVHTGAATRLFEAAARLLRPGGELFTVYNSSLGYRAELTRLLGPTEQLRRTPKFTVTRTVRRP</sequence>
<gene>
    <name evidence="8" type="ORF">SAMN04489809_2144</name>
</gene>
<reference evidence="8 9" key="1">
    <citation type="submission" date="2016-10" db="EMBL/GenBank/DDBJ databases">
        <authorList>
            <person name="de Groot N.N."/>
        </authorList>
    </citation>
    <scope>NUCLEOTIDE SEQUENCE [LARGE SCALE GENOMIC DNA]</scope>
    <source>
        <strain evidence="8 9">DSM 15019</strain>
    </source>
</reference>
<evidence type="ECO:0000259" key="6">
    <source>
        <dbReference type="Pfam" id="PF05175"/>
    </source>
</evidence>
<dbReference type="InterPro" id="IPR007848">
    <property type="entry name" value="Small_mtfrase_dom"/>
</dbReference>
<dbReference type="PANTHER" id="PTHR47816">
    <property type="entry name" value="RIBOSOMAL RNA SMALL SUBUNIT METHYLTRANSFERASE C"/>
    <property type="match status" value="1"/>
</dbReference>
<dbReference type="Gene3D" id="3.40.50.150">
    <property type="entry name" value="Vaccinia Virus protein VP39"/>
    <property type="match status" value="2"/>
</dbReference>
<organism evidence="8 9">
    <name type="scientific">Microbacterium paraoxydans</name>
    <dbReference type="NCBI Taxonomy" id="199592"/>
    <lineage>
        <taxon>Bacteria</taxon>
        <taxon>Bacillati</taxon>
        <taxon>Actinomycetota</taxon>
        <taxon>Actinomycetes</taxon>
        <taxon>Micrococcales</taxon>
        <taxon>Microbacteriaceae</taxon>
        <taxon>Microbacterium</taxon>
    </lineage>
</organism>
<dbReference type="InterPro" id="IPR046977">
    <property type="entry name" value="RsmC/RlmG"/>
</dbReference>
<dbReference type="SUPFAM" id="SSF53335">
    <property type="entry name" value="S-adenosyl-L-methionine-dependent methyltransferases"/>
    <property type="match status" value="1"/>
</dbReference>
<dbReference type="Pfam" id="PF26049">
    <property type="entry name" value="RLMG_N"/>
    <property type="match status" value="1"/>
</dbReference>
<dbReference type="PROSITE" id="PS00092">
    <property type="entry name" value="N6_MTASE"/>
    <property type="match status" value="1"/>
</dbReference>
<evidence type="ECO:0000256" key="4">
    <source>
        <dbReference type="ARBA" id="ARBA00022679"/>
    </source>
</evidence>
<evidence type="ECO:0000256" key="2">
    <source>
        <dbReference type="ARBA" id="ARBA00022552"/>
    </source>
</evidence>
<evidence type="ECO:0000313" key="8">
    <source>
        <dbReference type="EMBL" id="SDS56796.1"/>
    </source>
</evidence>
<name>A0A1H1T9U7_9MICO</name>
<feature type="domain" description="RlmG N-terminal" evidence="7">
    <location>
        <begin position="28"/>
        <end position="196"/>
    </location>
</feature>
<keyword evidence="2" id="KW-0698">rRNA processing</keyword>
<dbReference type="InterPro" id="IPR002052">
    <property type="entry name" value="DNA_methylase_N6_adenine_CS"/>
</dbReference>
<feature type="region of interest" description="Disordered" evidence="5">
    <location>
        <begin position="252"/>
        <end position="271"/>
    </location>
</feature>
<protein>
    <submittedName>
        <fullName evidence="8">16S rRNA (Guanine1207-N2)-methyltransferase</fullName>
    </submittedName>
</protein>
<dbReference type="Proteomes" id="UP000182126">
    <property type="component" value="Chromosome I"/>
</dbReference>
<evidence type="ECO:0000313" key="9">
    <source>
        <dbReference type="Proteomes" id="UP000182126"/>
    </source>
</evidence>
<keyword evidence="3 8" id="KW-0489">Methyltransferase</keyword>
<evidence type="ECO:0000256" key="1">
    <source>
        <dbReference type="ARBA" id="ARBA00022490"/>
    </source>
</evidence>
<feature type="compositionally biased region" description="Basic and acidic residues" evidence="5">
    <location>
        <begin position="252"/>
        <end position="262"/>
    </location>
</feature>
<evidence type="ECO:0000256" key="3">
    <source>
        <dbReference type="ARBA" id="ARBA00022603"/>
    </source>
</evidence>
<dbReference type="GO" id="GO:0008757">
    <property type="term" value="F:S-adenosylmethionine-dependent methyltransferase activity"/>
    <property type="evidence" value="ECO:0007669"/>
    <property type="project" value="InterPro"/>
</dbReference>
<dbReference type="EMBL" id="LT629770">
    <property type="protein sequence ID" value="SDS56796.1"/>
    <property type="molecule type" value="Genomic_DNA"/>
</dbReference>
<dbReference type="GO" id="GO:0006364">
    <property type="term" value="P:rRNA processing"/>
    <property type="evidence" value="ECO:0007669"/>
    <property type="project" value="UniProtKB-KW"/>
</dbReference>
<accession>A0A1H1T9U7</accession>
<dbReference type="PANTHER" id="PTHR47816:SF4">
    <property type="entry name" value="RIBOSOMAL RNA SMALL SUBUNIT METHYLTRANSFERASE C"/>
    <property type="match status" value="1"/>
</dbReference>
<dbReference type="InterPro" id="IPR029063">
    <property type="entry name" value="SAM-dependent_MTases_sf"/>
</dbReference>
<dbReference type="CDD" id="cd02440">
    <property type="entry name" value="AdoMet_MTases"/>
    <property type="match status" value="1"/>
</dbReference>
<dbReference type="GO" id="GO:0032259">
    <property type="term" value="P:methylation"/>
    <property type="evidence" value="ECO:0007669"/>
    <property type="project" value="UniProtKB-KW"/>
</dbReference>
<evidence type="ECO:0000259" key="7">
    <source>
        <dbReference type="Pfam" id="PF26049"/>
    </source>
</evidence>
<dbReference type="Pfam" id="PF05175">
    <property type="entry name" value="MTS"/>
    <property type="match status" value="1"/>
</dbReference>
<evidence type="ECO:0000256" key="5">
    <source>
        <dbReference type="SAM" id="MobiDB-lite"/>
    </source>
</evidence>
<dbReference type="GO" id="GO:0008170">
    <property type="term" value="F:N-methyltransferase activity"/>
    <property type="evidence" value="ECO:0007669"/>
    <property type="project" value="UniProtKB-ARBA"/>
</dbReference>
<dbReference type="GO" id="GO:0003676">
    <property type="term" value="F:nucleic acid binding"/>
    <property type="evidence" value="ECO:0007669"/>
    <property type="project" value="InterPro"/>
</dbReference>
<dbReference type="InterPro" id="IPR058679">
    <property type="entry name" value="RlmG_N"/>
</dbReference>